<reference evidence="1" key="1">
    <citation type="journal article" date="2020" name="Nature">
        <title>Giant virus diversity and host interactions through global metagenomics.</title>
        <authorList>
            <person name="Schulz F."/>
            <person name="Roux S."/>
            <person name="Paez-Espino D."/>
            <person name="Jungbluth S."/>
            <person name="Walsh D.A."/>
            <person name="Denef V.J."/>
            <person name="McMahon K.D."/>
            <person name="Konstantinidis K.T."/>
            <person name="Eloe-Fadrosh E.A."/>
            <person name="Kyrpides N.C."/>
            <person name="Woyke T."/>
        </authorList>
    </citation>
    <scope>NUCLEOTIDE SEQUENCE</scope>
    <source>
        <strain evidence="1">GVMAG-S-3300013286-35</strain>
    </source>
</reference>
<accession>A0A6C0KYP7</accession>
<name>A0A6C0KYP7_9ZZZZ</name>
<dbReference type="EMBL" id="MN740992">
    <property type="protein sequence ID" value="QHU21790.1"/>
    <property type="molecule type" value="Genomic_DNA"/>
</dbReference>
<proteinExistence type="predicted"/>
<organism evidence="1">
    <name type="scientific">viral metagenome</name>
    <dbReference type="NCBI Taxonomy" id="1070528"/>
    <lineage>
        <taxon>unclassified sequences</taxon>
        <taxon>metagenomes</taxon>
        <taxon>organismal metagenomes</taxon>
    </lineage>
</organism>
<evidence type="ECO:0000313" key="1">
    <source>
        <dbReference type="EMBL" id="QHU21790.1"/>
    </source>
</evidence>
<protein>
    <submittedName>
        <fullName evidence="1">Uncharacterized protein</fullName>
    </submittedName>
</protein>
<sequence length="128" mass="15361">MGFDINLSLDLQMCEKTGRPYVYGRNLERVYDIVLTDYIIPAELRRYATGRGPIFYVYTKYFNERDTYTASTDMFLEEFPSWIDVEGSEEYEEYSPSDWSEEDHDNFKALLEWCSKHWGSSFRLSWCY</sequence>
<dbReference type="AlphaFoldDB" id="A0A6C0KYP7"/>